<dbReference type="RefSeq" id="WP_086781364.1">
    <property type="nucleotide sequence ID" value="NZ_JAGIOO010000001.1"/>
</dbReference>
<dbReference type="PANTHER" id="PTHR33606">
    <property type="entry name" value="PROTEIN YCII"/>
    <property type="match status" value="1"/>
</dbReference>
<name>A0ABS5AGI2_9PSEU</name>
<dbReference type="InterPro" id="IPR011008">
    <property type="entry name" value="Dimeric_a/b-barrel"/>
</dbReference>
<dbReference type="EMBL" id="JAGIOO010000001">
    <property type="protein sequence ID" value="MBP2475684.1"/>
    <property type="molecule type" value="Genomic_DNA"/>
</dbReference>
<comment type="caution">
    <text evidence="3">The sequence shown here is derived from an EMBL/GenBank/DDBJ whole genome shotgun (WGS) entry which is preliminary data.</text>
</comment>
<dbReference type="Proteomes" id="UP001519363">
    <property type="component" value="Unassembled WGS sequence"/>
</dbReference>
<sequence length="93" mass="10405">MAKFVVEWVFATNVEERLAVRPAHREWVSAQSKQGVILAAGPWHNDTGALLVFDVADREELAKVLAEDPYASADVIAETRVREWNVVNGSWTL</sequence>
<comment type="similarity">
    <text evidence="1">Belongs to the YciI family.</text>
</comment>
<dbReference type="PANTHER" id="PTHR33606:SF3">
    <property type="entry name" value="PROTEIN YCII"/>
    <property type="match status" value="1"/>
</dbReference>
<evidence type="ECO:0000313" key="4">
    <source>
        <dbReference type="Proteomes" id="UP001519363"/>
    </source>
</evidence>
<dbReference type="InterPro" id="IPR051807">
    <property type="entry name" value="Sec-metab_biosynth-assoc"/>
</dbReference>
<accession>A0ABS5AGI2</accession>
<dbReference type="InterPro" id="IPR005545">
    <property type="entry name" value="YCII"/>
</dbReference>
<proteinExistence type="inferred from homology"/>
<dbReference type="Gene3D" id="3.30.70.1060">
    <property type="entry name" value="Dimeric alpha+beta barrel"/>
    <property type="match status" value="1"/>
</dbReference>
<evidence type="ECO:0000259" key="2">
    <source>
        <dbReference type="Pfam" id="PF03795"/>
    </source>
</evidence>
<protein>
    <submittedName>
        <fullName evidence="3">Uncharacterized protein YciI</fullName>
    </submittedName>
</protein>
<keyword evidence="4" id="KW-1185">Reference proteome</keyword>
<reference evidence="3 4" key="1">
    <citation type="submission" date="2021-03" db="EMBL/GenBank/DDBJ databases">
        <title>Sequencing the genomes of 1000 actinobacteria strains.</title>
        <authorList>
            <person name="Klenk H.-P."/>
        </authorList>
    </citation>
    <scope>NUCLEOTIDE SEQUENCE [LARGE SCALE GENOMIC DNA]</scope>
    <source>
        <strain evidence="3 4">DSM 44580</strain>
    </source>
</reference>
<feature type="domain" description="YCII-related" evidence="2">
    <location>
        <begin position="14"/>
        <end position="85"/>
    </location>
</feature>
<dbReference type="SUPFAM" id="SSF54909">
    <property type="entry name" value="Dimeric alpha+beta barrel"/>
    <property type="match status" value="1"/>
</dbReference>
<organism evidence="3 4">
    <name type="scientific">Crossiella equi</name>
    <dbReference type="NCBI Taxonomy" id="130796"/>
    <lineage>
        <taxon>Bacteria</taxon>
        <taxon>Bacillati</taxon>
        <taxon>Actinomycetota</taxon>
        <taxon>Actinomycetes</taxon>
        <taxon>Pseudonocardiales</taxon>
        <taxon>Pseudonocardiaceae</taxon>
        <taxon>Crossiella</taxon>
    </lineage>
</organism>
<evidence type="ECO:0000313" key="3">
    <source>
        <dbReference type="EMBL" id="MBP2475684.1"/>
    </source>
</evidence>
<dbReference type="Pfam" id="PF03795">
    <property type="entry name" value="YCII"/>
    <property type="match status" value="1"/>
</dbReference>
<evidence type="ECO:0000256" key="1">
    <source>
        <dbReference type="ARBA" id="ARBA00007689"/>
    </source>
</evidence>
<gene>
    <name evidence="3" type="ORF">JOF53_004556</name>
</gene>